<evidence type="ECO:0000313" key="5">
    <source>
        <dbReference type="EMBL" id="CAI8021217.1"/>
    </source>
</evidence>
<evidence type="ECO:0000256" key="4">
    <source>
        <dbReference type="SAM" id="MobiDB-lite"/>
    </source>
</evidence>
<evidence type="ECO:0000313" key="6">
    <source>
        <dbReference type="Proteomes" id="UP001174909"/>
    </source>
</evidence>
<dbReference type="SMART" id="SM00320">
    <property type="entry name" value="WD40"/>
    <property type="match status" value="5"/>
</dbReference>
<dbReference type="InterPro" id="IPR049916">
    <property type="entry name" value="WDR72-like"/>
</dbReference>
<gene>
    <name evidence="5" type="ORF">GBAR_LOCUS12616</name>
</gene>
<feature type="repeat" description="WD" evidence="3">
    <location>
        <begin position="461"/>
        <end position="508"/>
    </location>
</feature>
<evidence type="ECO:0000256" key="1">
    <source>
        <dbReference type="ARBA" id="ARBA00022574"/>
    </source>
</evidence>
<feature type="compositionally biased region" description="Acidic residues" evidence="4">
    <location>
        <begin position="924"/>
        <end position="934"/>
    </location>
</feature>
<feature type="region of interest" description="Disordered" evidence="4">
    <location>
        <begin position="819"/>
        <end position="869"/>
    </location>
</feature>
<dbReference type="InterPro" id="IPR019775">
    <property type="entry name" value="WD40_repeat_CS"/>
</dbReference>
<dbReference type="PROSITE" id="PS50294">
    <property type="entry name" value="WD_REPEATS_REGION"/>
    <property type="match status" value="1"/>
</dbReference>
<feature type="compositionally biased region" description="Polar residues" evidence="4">
    <location>
        <begin position="855"/>
        <end position="869"/>
    </location>
</feature>
<reference evidence="5" key="1">
    <citation type="submission" date="2023-03" db="EMBL/GenBank/DDBJ databases">
        <authorList>
            <person name="Steffen K."/>
            <person name="Cardenas P."/>
        </authorList>
    </citation>
    <scope>NUCLEOTIDE SEQUENCE</scope>
</reference>
<organism evidence="5 6">
    <name type="scientific">Geodia barretti</name>
    <name type="common">Barrett's horny sponge</name>
    <dbReference type="NCBI Taxonomy" id="519541"/>
    <lineage>
        <taxon>Eukaryota</taxon>
        <taxon>Metazoa</taxon>
        <taxon>Porifera</taxon>
        <taxon>Demospongiae</taxon>
        <taxon>Heteroscleromorpha</taxon>
        <taxon>Tetractinellida</taxon>
        <taxon>Astrophorina</taxon>
        <taxon>Geodiidae</taxon>
        <taxon>Geodia</taxon>
    </lineage>
</organism>
<dbReference type="Pfam" id="PF00400">
    <property type="entry name" value="WD40"/>
    <property type="match status" value="2"/>
</dbReference>
<dbReference type="InterPro" id="IPR001680">
    <property type="entry name" value="WD40_rpt"/>
</dbReference>
<name>A0AA35S245_GEOBA</name>
<evidence type="ECO:0000256" key="3">
    <source>
        <dbReference type="PROSITE-ProRule" id="PRU00221"/>
    </source>
</evidence>
<dbReference type="PANTHER" id="PTHR44099">
    <property type="entry name" value="RABCONNECTIN-3B, ISOFORM A"/>
    <property type="match status" value="1"/>
</dbReference>
<accession>A0AA35S245</accession>
<sequence>MSFIQMNVPLVFWGRRPPSHKIMCICRSEERKGVATGSQSGQICLWDVYRDHQSEKIKLRPRCLLFGGISAIKSLCFVKTFSGDRDRIASLSEKGTVSVWDGKDGACLKYIVIPGSHTGIKALSRTKYSETLLVLYGRYSSIHILDAISLDTLCVLRSSCKPNWNAQISFLISPEKKDHLLSLTVEGVAKMWLLPTRNEMKELGEMSEEKTTNLSIQCPVHMTSSSHGGYSTTLIVCSEVWQIYNTTNGHVKLLMIRAREESVTSWAAGEFIDYQTILVWDKGSGRGYVYRLSARCVPGLSESDDSLDDSNTAGCSLVYTLAPPQATPNSSHLQLAAYMDHTWCCQGDHTGRLYLWNIQRLRQEPPLSHSHVSIPPDAHACVGDSWQPPAQPCGLTDMLYPPSMYTNPPTLTCAVYLAAYGRLVCGQEDGSIAVLSATQAATVLMLQPRKFCRGWPQYCILKGHRNRVNHLLYPSAHSSAYHSDYLLSGGADFTVKLWDLFHGDLIHTFAVHGGGVKNIVTCPPEINPRLQTCVCSIAEDYSVAILSTSERKCLLVAAVHSSPVRDVAWRLRQDFLLVSCTDGKLYVWQIETGSLDRCVEGETAKLVLSGAQDTSSSKTSLSSSTSFPLQVRSLQAGEGDSLIQVLVFDPQSLINRLGKMDNMAEKGVAQPKKQADAFRTWLSARRNFGAGAGPGGVGMDPARRRTSAPAVVFEGGQRRRGGGDQGNTRPETERAREVLGQAVASQNKIEQLQEEAPVTTLNIVRLLLSCLHAWSLDQDLDRDCEEVLGLVRPSRPVSFGLLSKGQCLSLVLPGWNLKPHPTTDDQSNISPMAPKSEETSPPPPYEATPAEESSITSLQRQDSSPSSGFSFDKKYHIRWQLSRSLTTQHLLTMVSVTNTLMNQSVGAHVLATSSGVRKHKQSESEDSDWSDSEESQTLRDNQIRAVWSQVAALHCVMLPERMEGRFRAPHLPVLASRFLDPCQAIREASQALLQAELRRIQSEGRKKLVMKWAGRLQAPAPHRGSGERGTTISMEEGDLSVGEHGSPIPTQHQQTTALIILGMIGAEFCDGGNPNDSPPQVTTAARGGHENMKPWTKLLPGLLRRPFRLCYWRSLAPEHRCIPISGARQRNCWGVASTSGRNMWTFHKL</sequence>
<dbReference type="PANTHER" id="PTHR44099:SF4">
    <property type="entry name" value="RABCONNECTIN-3B, ISOFORM A"/>
    <property type="match status" value="1"/>
</dbReference>
<comment type="caution">
    <text evidence="5">The sequence shown here is derived from an EMBL/GenBank/DDBJ whole genome shotgun (WGS) entry which is preliminary data.</text>
</comment>
<dbReference type="PROSITE" id="PS00678">
    <property type="entry name" value="WD_REPEATS_1"/>
    <property type="match status" value="1"/>
</dbReference>
<dbReference type="Gene3D" id="2.130.10.10">
    <property type="entry name" value="YVTN repeat-like/Quinoprotein amine dehydrogenase"/>
    <property type="match status" value="2"/>
</dbReference>
<feature type="region of interest" description="Disordered" evidence="4">
    <location>
        <begin position="912"/>
        <end position="935"/>
    </location>
</feature>
<keyword evidence="1 3" id="KW-0853">WD repeat</keyword>
<keyword evidence="6" id="KW-1185">Reference proteome</keyword>
<keyword evidence="2" id="KW-0677">Repeat</keyword>
<dbReference type="InterPro" id="IPR015943">
    <property type="entry name" value="WD40/YVTN_repeat-like_dom_sf"/>
</dbReference>
<dbReference type="Proteomes" id="UP001174909">
    <property type="component" value="Unassembled WGS sequence"/>
</dbReference>
<dbReference type="PROSITE" id="PS50082">
    <property type="entry name" value="WD_REPEATS_2"/>
    <property type="match status" value="2"/>
</dbReference>
<evidence type="ECO:0000256" key="2">
    <source>
        <dbReference type="ARBA" id="ARBA00022737"/>
    </source>
</evidence>
<proteinExistence type="predicted"/>
<dbReference type="InterPro" id="IPR036322">
    <property type="entry name" value="WD40_repeat_dom_sf"/>
</dbReference>
<dbReference type="AlphaFoldDB" id="A0AA35S245"/>
<dbReference type="GO" id="GO:0005737">
    <property type="term" value="C:cytoplasm"/>
    <property type="evidence" value="ECO:0007669"/>
    <property type="project" value="TreeGrafter"/>
</dbReference>
<feature type="repeat" description="WD" evidence="3">
    <location>
        <begin position="557"/>
        <end position="598"/>
    </location>
</feature>
<dbReference type="SUPFAM" id="SSF50978">
    <property type="entry name" value="WD40 repeat-like"/>
    <property type="match status" value="1"/>
</dbReference>
<protein>
    <submittedName>
        <fullName evidence="5">WD repeat-containing protein 7</fullName>
    </submittedName>
</protein>
<dbReference type="EMBL" id="CASHTH010001875">
    <property type="protein sequence ID" value="CAI8021217.1"/>
    <property type="molecule type" value="Genomic_DNA"/>
</dbReference>